<dbReference type="RefSeq" id="WP_145076088.1">
    <property type="nucleotide sequence ID" value="NZ_CP036298.1"/>
</dbReference>
<dbReference type="InterPro" id="IPR036291">
    <property type="entry name" value="NAD(P)-bd_dom_sf"/>
</dbReference>
<dbReference type="Gene3D" id="3.90.180.10">
    <property type="entry name" value="Medium-chain alcohol dehydrogenases, catalytic domain"/>
    <property type="match status" value="1"/>
</dbReference>
<dbReference type="KEGG" id="ahel:Q31a_15830"/>
<dbReference type="Gene3D" id="3.40.50.720">
    <property type="entry name" value="NAD(P)-binding Rossmann-like Domain"/>
    <property type="match status" value="1"/>
</dbReference>
<dbReference type="Proteomes" id="UP000318017">
    <property type="component" value="Chromosome"/>
</dbReference>
<name>A0A518G3Y6_9BACT</name>
<evidence type="ECO:0000313" key="3">
    <source>
        <dbReference type="EMBL" id="QDV23285.1"/>
    </source>
</evidence>
<dbReference type="PANTHER" id="PTHR44154:SF1">
    <property type="entry name" value="QUINONE OXIDOREDUCTASE"/>
    <property type="match status" value="1"/>
</dbReference>
<accession>A0A518G3Y6</accession>
<dbReference type="EMBL" id="CP036298">
    <property type="protein sequence ID" value="QDV23285.1"/>
    <property type="molecule type" value="Genomic_DNA"/>
</dbReference>
<evidence type="ECO:0000256" key="1">
    <source>
        <dbReference type="ARBA" id="ARBA00022857"/>
    </source>
</evidence>
<dbReference type="SUPFAM" id="SSF50129">
    <property type="entry name" value="GroES-like"/>
    <property type="match status" value="1"/>
</dbReference>
<dbReference type="InterPro" id="IPR020843">
    <property type="entry name" value="ER"/>
</dbReference>
<dbReference type="SMART" id="SM00829">
    <property type="entry name" value="PKS_ER"/>
    <property type="match status" value="1"/>
</dbReference>
<evidence type="ECO:0000313" key="4">
    <source>
        <dbReference type="Proteomes" id="UP000318017"/>
    </source>
</evidence>
<dbReference type="InterPro" id="IPR013149">
    <property type="entry name" value="ADH-like_C"/>
</dbReference>
<dbReference type="InterPro" id="IPR013154">
    <property type="entry name" value="ADH-like_N"/>
</dbReference>
<sequence>MKAAYLRQPGPPQAIEYGDLPEPVPQAGQVLVRMTAVSVNPIDTYIRGGAKYWELPQPFIIGCDIAGQVEALGEGVTQFQIGDRVWGSNQGLLGRQGTFAELCAIDAEWLHPTPDEIDDSSVAASALVAITAHLGLIGEGQFKPGQTIFVRGGVGGVGSMVVQMAKAIGGTVIATAGSQAKVELCKSLGADHVIDYSREDVSARLSELAPQGVHLFWETLRDPDFDMAVAALAPRGRMILMAGRDARPEFPVGPFYVKGCSLHGFAMFKFSAHEQQVCAADINHWFATGQLNALIDRTLPLSQAAEAHRLQEEHTLGKQSSLAGKIVLTP</sequence>
<dbReference type="AlphaFoldDB" id="A0A518G3Y6"/>
<evidence type="ECO:0000259" key="2">
    <source>
        <dbReference type="SMART" id="SM00829"/>
    </source>
</evidence>
<protein>
    <submittedName>
        <fullName evidence="3">Zinc-type alcohol dehydrogenase-like protein</fullName>
    </submittedName>
</protein>
<organism evidence="3 4">
    <name type="scientific">Aureliella helgolandensis</name>
    <dbReference type="NCBI Taxonomy" id="2527968"/>
    <lineage>
        <taxon>Bacteria</taxon>
        <taxon>Pseudomonadati</taxon>
        <taxon>Planctomycetota</taxon>
        <taxon>Planctomycetia</taxon>
        <taxon>Pirellulales</taxon>
        <taxon>Pirellulaceae</taxon>
        <taxon>Aureliella</taxon>
    </lineage>
</organism>
<feature type="domain" description="Enoyl reductase (ER)" evidence="2">
    <location>
        <begin position="10"/>
        <end position="328"/>
    </location>
</feature>
<dbReference type="PANTHER" id="PTHR44154">
    <property type="entry name" value="QUINONE OXIDOREDUCTASE"/>
    <property type="match status" value="1"/>
</dbReference>
<dbReference type="CDD" id="cd08253">
    <property type="entry name" value="zeta_crystallin"/>
    <property type="match status" value="1"/>
</dbReference>
<dbReference type="Pfam" id="PF08240">
    <property type="entry name" value="ADH_N"/>
    <property type="match status" value="1"/>
</dbReference>
<proteinExistence type="predicted"/>
<gene>
    <name evidence="3" type="ORF">Q31a_15830</name>
</gene>
<dbReference type="GO" id="GO:0016491">
    <property type="term" value="F:oxidoreductase activity"/>
    <property type="evidence" value="ECO:0007669"/>
    <property type="project" value="InterPro"/>
</dbReference>
<dbReference type="OrthoDB" id="9787435at2"/>
<keyword evidence="1" id="KW-0521">NADP</keyword>
<dbReference type="Pfam" id="PF00107">
    <property type="entry name" value="ADH_zinc_N"/>
    <property type="match status" value="1"/>
</dbReference>
<dbReference type="InterPro" id="IPR011032">
    <property type="entry name" value="GroES-like_sf"/>
</dbReference>
<reference evidence="3 4" key="1">
    <citation type="submission" date="2019-02" db="EMBL/GenBank/DDBJ databases">
        <title>Deep-cultivation of Planctomycetes and their phenomic and genomic characterization uncovers novel biology.</title>
        <authorList>
            <person name="Wiegand S."/>
            <person name="Jogler M."/>
            <person name="Boedeker C."/>
            <person name="Pinto D."/>
            <person name="Vollmers J."/>
            <person name="Rivas-Marin E."/>
            <person name="Kohn T."/>
            <person name="Peeters S.H."/>
            <person name="Heuer A."/>
            <person name="Rast P."/>
            <person name="Oberbeckmann S."/>
            <person name="Bunk B."/>
            <person name="Jeske O."/>
            <person name="Meyerdierks A."/>
            <person name="Storesund J.E."/>
            <person name="Kallscheuer N."/>
            <person name="Luecker S."/>
            <person name="Lage O.M."/>
            <person name="Pohl T."/>
            <person name="Merkel B.J."/>
            <person name="Hornburger P."/>
            <person name="Mueller R.-W."/>
            <person name="Bruemmer F."/>
            <person name="Labrenz M."/>
            <person name="Spormann A.M."/>
            <person name="Op den Camp H."/>
            <person name="Overmann J."/>
            <person name="Amann R."/>
            <person name="Jetten M.S.M."/>
            <person name="Mascher T."/>
            <person name="Medema M.H."/>
            <person name="Devos D.P."/>
            <person name="Kaster A.-K."/>
            <person name="Ovreas L."/>
            <person name="Rohde M."/>
            <person name="Galperin M.Y."/>
            <person name="Jogler C."/>
        </authorList>
    </citation>
    <scope>NUCLEOTIDE SEQUENCE [LARGE SCALE GENOMIC DNA]</scope>
    <source>
        <strain evidence="3 4">Q31a</strain>
    </source>
</reference>
<dbReference type="InterPro" id="IPR051603">
    <property type="entry name" value="Zinc-ADH_QOR/CCCR"/>
</dbReference>
<dbReference type="SUPFAM" id="SSF51735">
    <property type="entry name" value="NAD(P)-binding Rossmann-fold domains"/>
    <property type="match status" value="1"/>
</dbReference>
<keyword evidence="4" id="KW-1185">Reference proteome</keyword>